<keyword evidence="1" id="KW-0472">Membrane</keyword>
<proteinExistence type="predicted"/>
<evidence type="ECO:0000313" key="2">
    <source>
        <dbReference type="EMBL" id="POF34858.1"/>
    </source>
</evidence>
<accession>A0A2S3V4I1</accession>
<feature type="transmembrane region" description="Helical" evidence="1">
    <location>
        <begin position="21"/>
        <end position="40"/>
    </location>
</feature>
<keyword evidence="1" id="KW-1133">Transmembrane helix</keyword>
<dbReference type="Proteomes" id="UP000236959">
    <property type="component" value="Unassembled WGS sequence"/>
</dbReference>
<protein>
    <recommendedName>
        <fullName evidence="4">DUF3329 domain-containing protein</fullName>
    </recommendedName>
</protein>
<dbReference type="EMBL" id="PPCN01000001">
    <property type="protein sequence ID" value="POF34858.1"/>
    <property type="molecule type" value="Genomic_DNA"/>
</dbReference>
<organism evidence="2 3">
    <name type="scientific">Roseibium marinum</name>
    <dbReference type="NCBI Taxonomy" id="281252"/>
    <lineage>
        <taxon>Bacteria</taxon>
        <taxon>Pseudomonadati</taxon>
        <taxon>Pseudomonadota</taxon>
        <taxon>Alphaproteobacteria</taxon>
        <taxon>Hyphomicrobiales</taxon>
        <taxon>Stappiaceae</taxon>
        <taxon>Roseibium</taxon>
    </lineage>
</organism>
<evidence type="ECO:0008006" key="4">
    <source>
        <dbReference type="Google" id="ProtNLM"/>
    </source>
</evidence>
<feature type="transmembrane region" description="Helical" evidence="1">
    <location>
        <begin position="46"/>
        <end position="65"/>
    </location>
</feature>
<sequence length="84" mass="9865">MIQKEGKTVFGPVEHPWFDPLWRRYLLVAVCAGWTGVEYYFGSTTWFYVTLGITVYAGWSFLYYYKGPDDPARKPKPETNQDEE</sequence>
<dbReference type="OrthoDB" id="7362327at2"/>
<dbReference type="RefSeq" id="WP_103221366.1">
    <property type="nucleotide sequence ID" value="NZ_PPCN01000001.1"/>
</dbReference>
<gene>
    <name evidence="2" type="ORF">CLV41_1011318</name>
</gene>
<name>A0A2S3V4I1_9HYPH</name>
<reference evidence="2 3" key="1">
    <citation type="submission" date="2018-01" db="EMBL/GenBank/DDBJ databases">
        <title>Genomic Encyclopedia of Archaeal and Bacterial Type Strains, Phase II (KMG-II): from individual species to whole genera.</title>
        <authorList>
            <person name="Goeker M."/>
        </authorList>
    </citation>
    <scope>NUCLEOTIDE SEQUENCE [LARGE SCALE GENOMIC DNA]</scope>
    <source>
        <strain evidence="2 3">DSM 17023</strain>
    </source>
</reference>
<keyword evidence="3" id="KW-1185">Reference proteome</keyword>
<evidence type="ECO:0000256" key="1">
    <source>
        <dbReference type="SAM" id="Phobius"/>
    </source>
</evidence>
<keyword evidence="1" id="KW-0812">Transmembrane</keyword>
<comment type="caution">
    <text evidence="2">The sequence shown here is derived from an EMBL/GenBank/DDBJ whole genome shotgun (WGS) entry which is preliminary data.</text>
</comment>
<dbReference type="AlphaFoldDB" id="A0A2S3V4I1"/>
<evidence type="ECO:0000313" key="3">
    <source>
        <dbReference type="Proteomes" id="UP000236959"/>
    </source>
</evidence>